<dbReference type="GeneID" id="76462124"/>
<dbReference type="RefSeq" id="WP_011811452.1">
    <property type="nucleotide sequence ID" value="NC_008786.1"/>
</dbReference>
<protein>
    <submittedName>
        <fullName evidence="1">Uncharacterized protein</fullName>
    </submittedName>
</protein>
<sequence>MHSKPTTPKTLFEKLVGPRHFPELLVATSLGRAQFLGEYVPVAERLAMCVQDLPLTPDVFKQPGGALQCGLQAGLLAVRASDATIFLPKATAQERQKNDPIFRWLAYCAALASTYLICLGQVEVVLDGGETFSFASHVPLSQAGKGFTANWKASPSGVNEAGLIYLQSFFYSGQFAHLEPPSMVAALGGAINPLLAATPHESPLGRVVRTSLALVIEAQRQREAASIADAEPVAMGDVPVQGKAVASARLAQADALRPAQAPASEVQAAVAAPAVALRTSQAATKQAPLTINSKVVEWAQALALIESMDGEITVDDKGIRLSRKALGFGATPKENYTALYEAGVVIEKGADFALCNRALADVYAQAKKKVSKA</sequence>
<dbReference type="EMBL" id="CP000542">
    <property type="protein sequence ID" value="ABM59463.1"/>
    <property type="molecule type" value="Genomic_DNA"/>
</dbReference>
<dbReference type="HOGENOM" id="CLU_741755_0_0_4"/>
<reference evidence="2" key="1">
    <citation type="submission" date="2006-12" db="EMBL/GenBank/DDBJ databases">
        <title>Complete sequence of chromosome 1 of Verminephrobacter eiseniae EF01-2.</title>
        <authorList>
            <person name="Copeland A."/>
            <person name="Lucas S."/>
            <person name="Lapidus A."/>
            <person name="Barry K."/>
            <person name="Detter J.C."/>
            <person name="Glavina del Rio T."/>
            <person name="Dalin E."/>
            <person name="Tice H."/>
            <person name="Pitluck S."/>
            <person name="Chertkov O."/>
            <person name="Brettin T."/>
            <person name="Bruce D."/>
            <person name="Han C."/>
            <person name="Tapia R."/>
            <person name="Gilna P."/>
            <person name="Schmutz J."/>
            <person name="Larimer F."/>
            <person name="Land M."/>
            <person name="Hauser L."/>
            <person name="Kyrpides N."/>
            <person name="Kim E."/>
            <person name="Stahl D."/>
            <person name="Richardson P."/>
        </authorList>
    </citation>
    <scope>NUCLEOTIDE SEQUENCE [LARGE SCALE GENOMIC DNA]</scope>
    <source>
        <strain evidence="2">EF01-2</strain>
    </source>
</reference>
<evidence type="ECO:0000313" key="1">
    <source>
        <dbReference type="EMBL" id="ABM59463.1"/>
    </source>
</evidence>
<organism evidence="1 2">
    <name type="scientific">Verminephrobacter eiseniae (strain EF01-2)</name>
    <dbReference type="NCBI Taxonomy" id="391735"/>
    <lineage>
        <taxon>Bacteria</taxon>
        <taxon>Pseudomonadati</taxon>
        <taxon>Pseudomonadota</taxon>
        <taxon>Betaproteobacteria</taxon>
        <taxon>Burkholderiales</taxon>
        <taxon>Comamonadaceae</taxon>
        <taxon>Verminephrobacter</taxon>
    </lineage>
</organism>
<dbReference type="AlphaFoldDB" id="A1WPA6"/>
<proteinExistence type="predicted"/>
<accession>A1WPA6</accession>
<dbReference type="Gene3D" id="1.10.3210.40">
    <property type="match status" value="1"/>
</dbReference>
<dbReference type="Proteomes" id="UP000000374">
    <property type="component" value="Chromosome"/>
</dbReference>
<gene>
    <name evidence="1" type="ordered locus">Veis_3751</name>
</gene>
<dbReference type="KEGG" id="vei:Veis_3751"/>
<evidence type="ECO:0000313" key="2">
    <source>
        <dbReference type="Proteomes" id="UP000000374"/>
    </source>
</evidence>
<dbReference type="OrthoDB" id="8951455at2"/>
<name>A1WPA6_VEREI</name>
<dbReference type="STRING" id="391735.Veis_3751"/>
<keyword evidence="2" id="KW-1185">Reference proteome</keyword>